<dbReference type="SUPFAM" id="SSF88659">
    <property type="entry name" value="Sigma3 and sigma4 domains of RNA polymerase sigma factors"/>
    <property type="match status" value="1"/>
</dbReference>
<comment type="caution">
    <text evidence="1">The sequence shown here is derived from an EMBL/GenBank/DDBJ whole genome shotgun (WGS) entry which is preliminary data.</text>
</comment>
<evidence type="ECO:0008006" key="3">
    <source>
        <dbReference type="Google" id="ProtNLM"/>
    </source>
</evidence>
<dbReference type="InterPro" id="IPR013325">
    <property type="entry name" value="RNA_pol_sigma_r2"/>
</dbReference>
<keyword evidence="2" id="KW-1185">Reference proteome</keyword>
<dbReference type="GO" id="GO:0006352">
    <property type="term" value="P:DNA-templated transcription initiation"/>
    <property type="evidence" value="ECO:0007669"/>
    <property type="project" value="InterPro"/>
</dbReference>
<dbReference type="EMBL" id="BKCG01000001">
    <property type="protein sequence ID" value="GER58109.1"/>
    <property type="molecule type" value="Genomic_DNA"/>
</dbReference>
<gene>
    <name evidence="1" type="ORF">ULMA_02170</name>
</gene>
<dbReference type="OrthoDB" id="1226308at2"/>
<dbReference type="Gene3D" id="1.10.10.10">
    <property type="entry name" value="Winged helix-like DNA-binding domain superfamily/Winged helix DNA-binding domain"/>
    <property type="match status" value="1"/>
</dbReference>
<protein>
    <recommendedName>
        <fullName evidence="3">Sigma-70 family RNA polymerase sigma factor</fullName>
    </recommendedName>
</protein>
<dbReference type="AlphaFoldDB" id="A0A5J4ILY1"/>
<evidence type="ECO:0000313" key="1">
    <source>
        <dbReference type="EMBL" id="GER58109.1"/>
    </source>
</evidence>
<dbReference type="Proteomes" id="UP000326509">
    <property type="component" value="Unassembled WGS sequence"/>
</dbReference>
<dbReference type="InterPro" id="IPR036388">
    <property type="entry name" value="WH-like_DNA-bd_sf"/>
</dbReference>
<dbReference type="RefSeq" id="WP_151672203.1">
    <property type="nucleotide sequence ID" value="NZ_BKCG01000001.1"/>
</dbReference>
<dbReference type="InterPro" id="IPR013324">
    <property type="entry name" value="RNA_pol_sigma_r3/r4-like"/>
</dbReference>
<organism evidence="1 2">
    <name type="scientific">Patiriisocius marinus</name>
    <dbReference type="NCBI Taxonomy" id="1397112"/>
    <lineage>
        <taxon>Bacteria</taxon>
        <taxon>Pseudomonadati</taxon>
        <taxon>Bacteroidota</taxon>
        <taxon>Flavobacteriia</taxon>
        <taxon>Flavobacteriales</taxon>
        <taxon>Flavobacteriaceae</taxon>
        <taxon>Patiriisocius</taxon>
    </lineage>
</organism>
<reference evidence="1 2" key="1">
    <citation type="submission" date="2019-08" db="EMBL/GenBank/DDBJ databases">
        <title>Draft genome sequence of Ulvibacter marinus type strain NBRC 109484.</title>
        <authorList>
            <person name="Kawano K."/>
            <person name="Ushijima N."/>
            <person name="Kihara M."/>
            <person name="Itoh H."/>
        </authorList>
    </citation>
    <scope>NUCLEOTIDE SEQUENCE [LARGE SCALE GENOMIC DNA]</scope>
    <source>
        <strain evidence="1 2">NBRC 109484</strain>
    </source>
</reference>
<dbReference type="GO" id="GO:0003700">
    <property type="term" value="F:DNA-binding transcription factor activity"/>
    <property type="evidence" value="ECO:0007669"/>
    <property type="project" value="InterPro"/>
</dbReference>
<accession>A0A5J4ILY1</accession>
<evidence type="ECO:0000313" key="2">
    <source>
        <dbReference type="Proteomes" id="UP000326509"/>
    </source>
</evidence>
<name>A0A5J4ILY1_9FLAO</name>
<sequence>MKPNISLYKNKQEFRLSFTRTFPELVKSKKEGNQEFFNQQVLKITPDIRKYINGQFNTAIKKGHFPKNKYKADDIIDQLFIEIYNHIEEVNHEDEFYVWLLKKTNELLDDVFVNEEFDELFFNNIDDYSKPEWDELQEKYSTDGGGDLLMIEDLDDMSYNHNDYSLNHVFVEEKENDLVKKIDKNLKDEEVQKHIEMVLHNLPTSMRNIFELFTKQHLEIEEIAQIKNITIDKAKQLLKDAKKALQLSLLNRYPKEDY</sequence>
<dbReference type="SUPFAM" id="SSF88946">
    <property type="entry name" value="Sigma2 domain of RNA polymerase sigma factors"/>
    <property type="match status" value="1"/>
</dbReference>
<proteinExistence type="predicted"/>